<dbReference type="RefSeq" id="WP_011411697.1">
    <property type="nucleotide sequence ID" value="NC_007712.1"/>
</dbReference>
<dbReference type="KEGG" id="sgl:SG1967"/>
<dbReference type="InterPro" id="IPR010982">
    <property type="entry name" value="Lambda_DNA-bd_dom_sf"/>
</dbReference>
<organism evidence="2 4">
    <name type="scientific">Sodalis glossinidius (strain morsitans)</name>
    <dbReference type="NCBI Taxonomy" id="343509"/>
    <lineage>
        <taxon>Bacteria</taxon>
        <taxon>Pseudomonadati</taxon>
        <taxon>Pseudomonadota</taxon>
        <taxon>Gammaproteobacteria</taxon>
        <taxon>Enterobacterales</taxon>
        <taxon>Bruguierivoracaceae</taxon>
        <taxon>Sodalis</taxon>
    </lineage>
</organism>
<accession>Q2NRI3</accession>
<protein>
    <submittedName>
        <fullName evidence="3">Transcriptional repressor DicA</fullName>
    </submittedName>
</protein>
<dbReference type="AlphaFoldDB" id="Q2NRI3"/>
<dbReference type="PROSITE" id="PS50943">
    <property type="entry name" value="HTH_CROC1"/>
    <property type="match status" value="1"/>
</dbReference>
<sequence length="156" mass="17659">MQKRTITEEDLLAAKKLKQIWDEKKKPLGLTQEKAADLLGFATQASISHYLTGKQALGVEAVLKFASLLQVAPEEIRPDMSELFAPVRRFAATTEIASHNPPKSKLTEKELLLLELYNELPDSEAEEIINLMKSKKNYFEKIMKEFVAKKAAKNRT</sequence>
<reference evidence="3 5" key="2">
    <citation type="submission" date="2015-05" db="EMBL/GenBank/DDBJ databases">
        <authorList>
            <person name="Goodhead I."/>
        </authorList>
    </citation>
    <scope>NUCLEOTIDE SEQUENCE [LARGE SCALE GENOMIC DNA]</scope>
    <source>
        <strain evidence="3">B4</strain>
        <strain evidence="5">morsitans</strain>
    </source>
</reference>
<dbReference type="SMART" id="SM00530">
    <property type="entry name" value="HTH_XRE"/>
    <property type="match status" value="1"/>
</dbReference>
<dbReference type="Gene3D" id="1.10.260.40">
    <property type="entry name" value="lambda repressor-like DNA-binding domains"/>
    <property type="match status" value="1"/>
</dbReference>
<dbReference type="GO" id="GO:0003677">
    <property type="term" value="F:DNA binding"/>
    <property type="evidence" value="ECO:0007669"/>
    <property type="project" value="InterPro"/>
</dbReference>
<keyword evidence="4" id="KW-1185">Reference proteome</keyword>
<dbReference type="Proteomes" id="UP000001932">
    <property type="component" value="Chromosome"/>
</dbReference>
<dbReference type="Pfam" id="PF01381">
    <property type="entry name" value="HTH_3"/>
    <property type="match status" value="1"/>
</dbReference>
<dbReference type="eggNOG" id="COG1974">
    <property type="taxonomic scope" value="Bacteria"/>
</dbReference>
<dbReference type="OrthoDB" id="9791537at2"/>
<gene>
    <name evidence="2" type="ordered locus">SG1967</name>
    <name evidence="3" type="ORF">SGGMMB4_04682</name>
</gene>
<evidence type="ECO:0000313" key="5">
    <source>
        <dbReference type="Proteomes" id="UP000245838"/>
    </source>
</evidence>
<evidence type="ECO:0000313" key="4">
    <source>
        <dbReference type="Proteomes" id="UP000001932"/>
    </source>
</evidence>
<dbReference type="SUPFAM" id="SSF47413">
    <property type="entry name" value="lambda repressor-like DNA-binding domains"/>
    <property type="match status" value="1"/>
</dbReference>
<name>Q2NRI3_SODGM</name>
<dbReference type="HOGENOM" id="CLU_143391_0_0_6"/>
<dbReference type="EMBL" id="AP008232">
    <property type="protein sequence ID" value="BAE75242.1"/>
    <property type="molecule type" value="Genomic_DNA"/>
</dbReference>
<dbReference type="BioCyc" id="SGLO343509:SGP1_RS18075-MONOMER"/>
<reference evidence="2 4" key="1">
    <citation type="journal article" date="2006" name="Genome Res.">
        <title>Massive genome erosion and functional adaptations provide insights into the symbiotic lifestyle of Sodalis glossinidius in the tsetse host.</title>
        <authorList>
            <person name="Toh H."/>
            <person name="Weiss B.L."/>
            <person name="Perkin S.A.H."/>
            <person name="Yamashita A."/>
            <person name="Oshima K."/>
            <person name="Hattori M."/>
            <person name="Aksoy S."/>
        </authorList>
    </citation>
    <scope>NUCLEOTIDE SEQUENCE [LARGE SCALE GENOMIC DNA]</scope>
    <source>
        <strain evidence="4">morsitans</strain>
        <strain evidence="2">Morsitans</strain>
    </source>
</reference>
<evidence type="ECO:0000259" key="1">
    <source>
        <dbReference type="PROSITE" id="PS50943"/>
    </source>
</evidence>
<dbReference type="EMBL" id="LN854557">
    <property type="protein sequence ID" value="CRL46236.1"/>
    <property type="molecule type" value="Genomic_DNA"/>
</dbReference>
<dbReference type="InterPro" id="IPR001387">
    <property type="entry name" value="Cro/C1-type_HTH"/>
</dbReference>
<evidence type="ECO:0000313" key="3">
    <source>
        <dbReference type="EMBL" id="CRL46236.1"/>
    </source>
</evidence>
<feature type="domain" description="HTH cro/C1-type" evidence="1">
    <location>
        <begin position="28"/>
        <end position="76"/>
    </location>
</feature>
<proteinExistence type="predicted"/>
<evidence type="ECO:0000313" key="2">
    <source>
        <dbReference type="EMBL" id="BAE75242.1"/>
    </source>
</evidence>
<dbReference type="Proteomes" id="UP000245838">
    <property type="component" value="Chromosome sggmmb4_Chromosome"/>
</dbReference>